<evidence type="ECO:0000313" key="2">
    <source>
        <dbReference type="Proteomes" id="UP000295714"/>
    </source>
</evidence>
<evidence type="ECO:0000313" key="1">
    <source>
        <dbReference type="EMBL" id="TCK65071.1"/>
    </source>
</evidence>
<dbReference type="Gene3D" id="2.60.40.1930">
    <property type="match status" value="1"/>
</dbReference>
<accession>A0A4V2PT43</accession>
<name>A0A4V2PT43_9FLAO</name>
<reference evidence="1 2" key="1">
    <citation type="journal article" date="2015" name="Stand. Genomic Sci.">
        <title>Genomic Encyclopedia of Bacterial and Archaeal Type Strains, Phase III: the genomes of soil and plant-associated and newly described type strains.</title>
        <authorList>
            <person name="Whitman W.B."/>
            <person name="Woyke T."/>
            <person name="Klenk H.P."/>
            <person name="Zhou Y."/>
            <person name="Lilburn T.G."/>
            <person name="Beck B.J."/>
            <person name="De Vos P."/>
            <person name="Vandamme P."/>
            <person name="Eisen J.A."/>
            <person name="Garrity G."/>
            <person name="Hugenholtz P."/>
            <person name="Kyrpides N.C."/>
        </authorList>
    </citation>
    <scope>NUCLEOTIDE SEQUENCE [LARGE SCALE GENOMIC DNA]</scope>
    <source>
        <strain evidence="1 2">CECT 8445</strain>
    </source>
</reference>
<protein>
    <recommendedName>
        <fullName evidence="3">MG2 domain-containing protein</fullName>
    </recommendedName>
</protein>
<dbReference type="Proteomes" id="UP000295714">
    <property type="component" value="Unassembled WGS sequence"/>
</dbReference>
<proteinExistence type="predicted"/>
<dbReference type="EMBL" id="SMGI01000004">
    <property type="protein sequence ID" value="TCK65071.1"/>
    <property type="molecule type" value="Genomic_DNA"/>
</dbReference>
<organism evidence="1 2">
    <name type="scientific">Winogradskyella wandonensis</name>
    <dbReference type="NCBI Taxonomy" id="1442586"/>
    <lineage>
        <taxon>Bacteria</taxon>
        <taxon>Pseudomonadati</taxon>
        <taxon>Bacteroidota</taxon>
        <taxon>Flavobacteriia</taxon>
        <taxon>Flavobacteriales</taxon>
        <taxon>Flavobacteriaceae</taxon>
        <taxon>Winogradskyella</taxon>
    </lineage>
</organism>
<gene>
    <name evidence="1" type="ORF">DFQ05_2284</name>
</gene>
<keyword evidence="2" id="KW-1185">Reference proteome</keyword>
<dbReference type="AlphaFoldDB" id="A0A4V2PT43"/>
<comment type="caution">
    <text evidence="1">The sequence shown here is derived from an EMBL/GenBank/DDBJ whole genome shotgun (WGS) entry which is preliminary data.</text>
</comment>
<evidence type="ECO:0008006" key="3">
    <source>
        <dbReference type="Google" id="ProtNLM"/>
    </source>
</evidence>
<sequence length="899" mass="102737">MNVMRSNFCFLFLLSVVDLFFSTILFSQNSKINSHNSYAEKIYLQLDSEIYTTDKTIWFKAIIANASLHNLEMTSGVLYVDLINSDKEIIESKLIKTTDGIGSGHFDLDRSYEEGAYQIRAYTQWNKNFEDDFQTKKYIQIFSENELNSKQKVISNIRRIDSTSLDNHYKLDIYPQIIDSTHKKSLKVFIDVDNERDTLYINPASNDKYILDLKVSKSSKLASIKILTRSGKTFQTQFTTNTDYINLRFFPEGGKLVSGLTSKIGFKAVNSNGKGIYVEGSVENQKGEVITNFKSNLLGMGHFTLANLDEHEVYTARLKTGETFALPNISKFGYVLKVSEIRNVITVGVFSNYMKDEEINLMASLRGVTYFNSSSRLINGSYIFSIPKSTFPEGIISFKVFGKNKVPISERLYFNELKASRLIIDGFLDKQVYEKRDMISLNILNKSQNDSLIEASSSILVLEKSRLKDLLYKENILSFFLLNSDLRGNIESPNLYFSEEGNLNVDDLMLTQGWRNYKYVKLKGKLINKLEKGLNVSGIVNVRNKKFKDKEIDVMLVTFNDEKTIYTKSVIPPTSFTFQLEDMFGKPVDIAIQSANGKNKKRKDYFFSINKKEKLPIEFDFSRNEITNDSIIIQNREQKKVTDRYFERTFGVTKLDEVVIDGYRMTPKRKEVFELYGKPEIVIDGKTIQEKKASYSYGLFSVLLDFFPDKVNVVTTDDGILVPQVIGEVTCIMVDGIPVRPIYYPILQNISVEEVESYEVLETAKNYTNLYLRVYPNASPPFPSFGGIISIYTKRGTGLFGAINDSKGLDINTIPVFAIEREFYTPAHDNSDPNSFNIPDFRSTIYWNPKVTNEKGKPLNISYSHSDEIGDFIVIIESITKDGKIGYKTLEYTVKEGKD</sequence>